<proteinExistence type="predicted"/>
<protein>
    <submittedName>
        <fullName evidence="1">Phosphate:Na+ symporter</fullName>
    </submittedName>
</protein>
<keyword evidence="2" id="KW-1185">Reference proteome</keyword>
<evidence type="ECO:0000313" key="2">
    <source>
        <dbReference type="Proteomes" id="UP000192328"/>
    </source>
</evidence>
<sequence length="598" mass="65779">MTILDFVMLLGGVAMFLYGMSLMGDGLKKVAGNKLELILYRLSSTPLKGILLGTGVTAVIQSSSATSVMVVGFVNSAMMKLRQAIAIIMGAVIGTSITGWIICLSGMSGGGSPFLDLLGTESLAAMTAVAAILMKHISKKRSVHHAADILMGFSVLMFGMKTMSGAVSVLKEDPGFISFLTNFSNPALGILIGIVFTAVLQSASASVGILQALSATGLMTLDETLPIILGIAVGASVPVLLSGMGSARDGKRTAWSYLVIEVLRVILFATVFYGLNAFMQFAFMHNTMDMFSIALLNTLFRISTVIVLAPFIGLIEKLMIRLVPGNPADEENTRDMDRLEERFLAYPTLAVEQTRLTINKMAELTRKSMDKAIDLLDNYSEAGFAEVGTLEGIVDRYEDKIGSYLMKLTGREMTETQNKAVSQYLRAITDLERISDHAQNIAERAQELKEKNISFSDKGAREMKNLTEAITEILNITFESFLNDDVDEAYRVEPLEQVIDKVCRRMRDKHTARLQKGKCTIGQGYVFNDLIADFERVSDHCSNIAIVIVDLISDSLDVHELTESIHEAHPHRYEEYMEEYTLKYMPGKKDKDEKDENP</sequence>
<dbReference type="EMBL" id="FWXZ01000009">
    <property type="protein sequence ID" value="SMC90344.1"/>
    <property type="molecule type" value="Genomic_DNA"/>
</dbReference>
<comment type="caution">
    <text evidence="1">The sequence shown here is derived from an EMBL/GenBank/DDBJ whole genome shotgun (WGS) entry which is preliminary data.</text>
</comment>
<reference evidence="1" key="1">
    <citation type="submission" date="2017-04" db="EMBL/GenBank/DDBJ databases">
        <authorList>
            <person name="Varghese N."/>
            <person name="Submissions S."/>
        </authorList>
    </citation>
    <scope>NUCLEOTIDE SEQUENCE</scope>
    <source>
        <strain evidence="1">WTE2008</strain>
    </source>
</reference>
<gene>
    <name evidence="1" type="ORF">SAMN06297397_3054</name>
</gene>
<evidence type="ECO:0000313" key="1">
    <source>
        <dbReference type="EMBL" id="SMC90344.1"/>
    </source>
</evidence>
<organism evidence="1 2">
    <name type="scientific">Aristaeella lactis</name>
    <dbReference type="NCBI Taxonomy" id="3046383"/>
    <lineage>
        <taxon>Bacteria</taxon>
        <taxon>Bacillati</taxon>
        <taxon>Bacillota</taxon>
        <taxon>Clostridia</taxon>
        <taxon>Eubacteriales</taxon>
        <taxon>Aristaeellaceae</taxon>
        <taxon>Aristaeella</taxon>
    </lineage>
</organism>
<dbReference type="Proteomes" id="UP000192328">
    <property type="component" value="Unassembled WGS sequence"/>
</dbReference>
<accession>A0AC61PQC9</accession>
<name>A0AC61PQC9_9FIRM</name>